<evidence type="ECO:0008006" key="2">
    <source>
        <dbReference type="Google" id="ProtNLM"/>
    </source>
</evidence>
<sequence>MPSPFPGMDPYLEAGLWPDVHNALASKIRAFLTPQLRPKYAARLEIYVVEDTSPESEVAILYPDVEVLQLRTQRETSPSLQSGTVTTPPLLTLPVIQPVEIRIPSIEIRDTANNVLVSCIEILSPVNKREPNLTDYRRKRQRLYNANVHLIEIDLLRRGTRPFNHPRLPKVPYLVTLTRAGFSVMDVWPVKLQDTLPIMVESMGGIIRRTSLLNLGMRVSPHPASDVLSFRVCSCAGSCDSFRVLLSDCFVSSWRGSYRYGGG</sequence>
<protein>
    <recommendedName>
        <fullName evidence="2">DUF4058 domain-containing protein</fullName>
    </recommendedName>
</protein>
<dbReference type="Pfam" id="PF13267">
    <property type="entry name" value="DUF4058"/>
    <property type="match status" value="1"/>
</dbReference>
<organism evidence="1">
    <name type="scientific">Tolypothrix bouteillei VB521301</name>
    <dbReference type="NCBI Taxonomy" id="1479485"/>
    <lineage>
        <taxon>Bacteria</taxon>
        <taxon>Bacillati</taxon>
        <taxon>Cyanobacteriota</taxon>
        <taxon>Cyanophyceae</taxon>
        <taxon>Nostocales</taxon>
        <taxon>Tolypothrichaceae</taxon>
        <taxon>Tolypothrix</taxon>
    </lineage>
</organism>
<dbReference type="EMBL" id="JHEG02000058">
    <property type="protein sequence ID" value="KIE08947.1"/>
    <property type="molecule type" value="Genomic_DNA"/>
</dbReference>
<gene>
    <name evidence="1" type="ORF">DA73_0231185</name>
</gene>
<accession>A0A0C1N302</accession>
<dbReference type="InterPro" id="IPR025132">
    <property type="entry name" value="DUF4058"/>
</dbReference>
<evidence type="ECO:0000313" key="1">
    <source>
        <dbReference type="EMBL" id="KIE08947.1"/>
    </source>
</evidence>
<reference evidence="1" key="1">
    <citation type="journal article" date="2015" name="Genome Announc.">
        <title>Draft Genome Sequence of Tolypothrix boutellei Strain VB521301.</title>
        <authorList>
            <person name="Chandrababunaidu M.M."/>
            <person name="Singh D."/>
            <person name="Sen D."/>
            <person name="Bhan S."/>
            <person name="Das S."/>
            <person name="Gupta A."/>
            <person name="Adhikary S.P."/>
            <person name="Tripathy S."/>
        </authorList>
    </citation>
    <scope>NUCLEOTIDE SEQUENCE</scope>
    <source>
        <strain evidence="1">VB521301</strain>
    </source>
</reference>
<comment type="caution">
    <text evidence="1">The sequence shown here is derived from an EMBL/GenBank/DDBJ whole genome shotgun (WGS) entry which is preliminary data.</text>
</comment>
<name>A0A0C1N302_9CYAN</name>
<proteinExistence type="predicted"/>
<dbReference type="STRING" id="1479485.DA73_0231185"/>
<dbReference type="RefSeq" id="WP_237265851.1">
    <property type="nucleotide sequence ID" value="NZ_JHEG04000001.1"/>
</dbReference>
<dbReference type="AlphaFoldDB" id="A0A0C1N302"/>